<feature type="domain" description="C2H2-type" evidence="2">
    <location>
        <begin position="448"/>
        <end position="473"/>
    </location>
</feature>
<feature type="compositionally biased region" description="Basic and acidic residues" evidence="1">
    <location>
        <begin position="158"/>
        <end position="169"/>
    </location>
</feature>
<dbReference type="Gene3D" id="3.30.160.60">
    <property type="entry name" value="Classic Zinc Finger"/>
    <property type="match status" value="1"/>
</dbReference>
<feature type="region of interest" description="Disordered" evidence="1">
    <location>
        <begin position="476"/>
        <end position="506"/>
    </location>
</feature>
<feature type="compositionally biased region" description="Pro residues" evidence="1">
    <location>
        <begin position="35"/>
        <end position="46"/>
    </location>
</feature>
<evidence type="ECO:0000313" key="4">
    <source>
        <dbReference type="Proteomes" id="UP001595075"/>
    </source>
</evidence>
<evidence type="ECO:0000313" key="3">
    <source>
        <dbReference type="EMBL" id="KAL2074588.1"/>
    </source>
</evidence>
<dbReference type="InterPro" id="IPR013087">
    <property type="entry name" value="Znf_C2H2_type"/>
</dbReference>
<gene>
    <name evidence="3" type="ORF">VTL71DRAFT_8366</name>
</gene>
<feature type="domain" description="C2H2-type" evidence="2">
    <location>
        <begin position="383"/>
        <end position="408"/>
    </location>
</feature>
<dbReference type="InterPro" id="IPR051061">
    <property type="entry name" value="Zinc_finger_trans_reg"/>
</dbReference>
<reference evidence="3 4" key="1">
    <citation type="journal article" date="2024" name="Commun. Biol.">
        <title>Comparative genomic analysis of thermophilic fungi reveals convergent evolutionary adaptations and gene losses.</title>
        <authorList>
            <person name="Steindorff A.S."/>
            <person name="Aguilar-Pontes M.V."/>
            <person name="Robinson A.J."/>
            <person name="Andreopoulos B."/>
            <person name="LaButti K."/>
            <person name="Kuo A."/>
            <person name="Mondo S."/>
            <person name="Riley R."/>
            <person name="Otillar R."/>
            <person name="Haridas S."/>
            <person name="Lipzen A."/>
            <person name="Grimwood J."/>
            <person name="Schmutz J."/>
            <person name="Clum A."/>
            <person name="Reid I.D."/>
            <person name="Moisan M.C."/>
            <person name="Butler G."/>
            <person name="Nguyen T.T.M."/>
            <person name="Dewar K."/>
            <person name="Conant G."/>
            <person name="Drula E."/>
            <person name="Henrissat B."/>
            <person name="Hansel C."/>
            <person name="Singer S."/>
            <person name="Hutchinson M.I."/>
            <person name="de Vries R.P."/>
            <person name="Natvig D.O."/>
            <person name="Powell A.J."/>
            <person name="Tsang A."/>
            <person name="Grigoriev I.V."/>
        </authorList>
    </citation>
    <scope>NUCLEOTIDE SEQUENCE [LARGE SCALE GENOMIC DNA]</scope>
    <source>
        <strain evidence="3 4">CBS 494.80</strain>
    </source>
</reference>
<organism evidence="3 4">
    <name type="scientific">Oculimacula yallundae</name>
    <dbReference type="NCBI Taxonomy" id="86028"/>
    <lineage>
        <taxon>Eukaryota</taxon>
        <taxon>Fungi</taxon>
        <taxon>Dikarya</taxon>
        <taxon>Ascomycota</taxon>
        <taxon>Pezizomycotina</taxon>
        <taxon>Leotiomycetes</taxon>
        <taxon>Helotiales</taxon>
        <taxon>Ploettnerulaceae</taxon>
        <taxon>Oculimacula</taxon>
    </lineage>
</organism>
<feature type="compositionally biased region" description="Polar residues" evidence="1">
    <location>
        <begin position="325"/>
        <end position="363"/>
    </location>
</feature>
<sequence length="506" mass="54808">MNTVETLHHDIYDPDDVGPRGSPQIKAMTVNLVPSPSPPPNVPLPPISADSTPEPDDGRKASTRSKPRPSQSDAVLVAFMANGKYGEISREAGEKPLASEIEEEDAPMKGATNVVVATVEGKETKEDKMVVIEEPAAQNNIIPLDFVAMQTLAADALRQAEHNPEEAQKGDPPQSPKPKIEPPSESEPMEGVKTTPVPSIKTLFVDGPSPTSLLSPDRRHDTALSPNAEGELPPIRLQSPQSSLTNGNGLSQITLPSIADQFGKLSPLPETPASVDGTFSQSPPGRPPPRFSAVPSHGSPPKSPTDVFRNQLPSPGRGFFPYPNNRRQSQSNGETPASYQSPNEYSGSSTETPSSDQSGSTPGLSAMNRMSIEGITNPQIGGFQCNYQGCSAAPFQTQYLLNSHRNVHSQNRPHYCSVKGCARSEGGKGFKRKNEMIRHGLVHDSPGYVCPFCPDREHKYPRPDNLQRHVRVHHVDKDKDDAQLRDVLSQRPEGPSRGRRRRTGTS</sequence>
<feature type="region of interest" description="Disordered" evidence="1">
    <location>
        <begin position="155"/>
        <end position="366"/>
    </location>
</feature>
<dbReference type="SUPFAM" id="SSF57667">
    <property type="entry name" value="beta-beta-alpha zinc fingers"/>
    <property type="match status" value="1"/>
</dbReference>
<feature type="compositionally biased region" description="Polar residues" evidence="1">
    <location>
        <begin position="238"/>
        <end position="255"/>
    </location>
</feature>
<feature type="region of interest" description="Disordered" evidence="1">
    <location>
        <begin position="1"/>
        <end position="74"/>
    </location>
</feature>
<protein>
    <recommendedName>
        <fullName evidence="2">C2H2-type domain-containing protein</fullName>
    </recommendedName>
</protein>
<proteinExistence type="predicted"/>
<name>A0ABR4CYX1_9HELO</name>
<feature type="compositionally biased region" description="Basic residues" evidence="1">
    <location>
        <begin position="497"/>
        <end position="506"/>
    </location>
</feature>
<dbReference type="SMART" id="SM00355">
    <property type="entry name" value="ZnF_C2H2"/>
    <property type="match status" value="3"/>
</dbReference>
<dbReference type="InterPro" id="IPR036236">
    <property type="entry name" value="Znf_C2H2_sf"/>
</dbReference>
<evidence type="ECO:0000256" key="1">
    <source>
        <dbReference type="SAM" id="MobiDB-lite"/>
    </source>
</evidence>
<accession>A0ABR4CYX1</accession>
<feature type="domain" description="C2H2-type" evidence="2">
    <location>
        <begin position="414"/>
        <end position="443"/>
    </location>
</feature>
<keyword evidence="4" id="KW-1185">Reference proteome</keyword>
<dbReference type="PANTHER" id="PTHR46179:SF19">
    <property type="entry name" value="C2H2 FINGER DOMAIN TRANSCRIPTION FACTOR (EUROFUNG)-RELATED"/>
    <property type="match status" value="1"/>
</dbReference>
<comment type="caution">
    <text evidence="3">The sequence shown here is derived from an EMBL/GenBank/DDBJ whole genome shotgun (WGS) entry which is preliminary data.</text>
</comment>
<dbReference type="Proteomes" id="UP001595075">
    <property type="component" value="Unassembled WGS sequence"/>
</dbReference>
<dbReference type="PANTHER" id="PTHR46179">
    <property type="entry name" value="ZINC FINGER PROTEIN"/>
    <property type="match status" value="1"/>
</dbReference>
<dbReference type="EMBL" id="JAZHXI010000002">
    <property type="protein sequence ID" value="KAL2074588.1"/>
    <property type="molecule type" value="Genomic_DNA"/>
</dbReference>
<evidence type="ECO:0000259" key="2">
    <source>
        <dbReference type="SMART" id="SM00355"/>
    </source>
</evidence>
<feature type="compositionally biased region" description="Basic and acidic residues" evidence="1">
    <location>
        <begin position="1"/>
        <end position="12"/>
    </location>
</feature>